<dbReference type="RefSeq" id="WP_114461659.1">
    <property type="nucleotide sequence ID" value="NZ_QPIW01000010.1"/>
</dbReference>
<evidence type="ECO:0000313" key="3">
    <source>
        <dbReference type="Proteomes" id="UP000253141"/>
    </source>
</evidence>
<reference evidence="2 3" key="1">
    <citation type="submission" date="2018-07" db="EMBL/GenBank/DDBJ databases">
        <title>Genome analysis of Runella aurantiaca.</title>
        <authorList>
            <person name="Yang X."/>
        </authorList>
    </citation>
    <scope>NUCLEOTIDE SEQUENCE [LARGE SCALE GENOMIC DNA]</scope>
    <source>
        <strain evidence="2 3">YX9</strain>
    </source>
</reference>
<dbReference type="EMBL" id="QPIW01000010">
    <property type="protein sequence ID" value="RDB05273.1"/>
    <property type="molecule type" value="Genomic_DNA"/>
</dbReference>
<sequence>MKAITLVVALCLLSTAAFSIGRPHNIFATHKALTERTVVSQPQKTVIPQGSILKNVTQRAQDGVEETRQAVSTVGRIVSFIVKITH</sequence>
<comment type="caution">
    <text evidence="2">The sequence shown here is derived from an EMBL/GenBank/DDBJ whole genome shotgun (WGS) entry which is preliminary data.</text>
</comment>
<feature type="chain" id="PRO_5016827896" evidence="1">
    <location>
        <begin position="20"/>
        <end position="86"/>
    </location>
</feature>
<accession>A0A369ICQ2</accession>
<organism evidence="2 3">
    <name type="scientific">Runella aurantiaca</name>
    <dbReference type="NCBI Taxonomy" id="2282308"/>
    <lineage>
        <taxon>Bacteria</taxon>
        <taxon>Pseudomonadati</taxon>
        <taxon>Bacteroidota</taxon>
        <taxon>Cytophagia</taxon>
        <taxon>Cytophagales</taxon>
        <taxon>Spirosomataceae</taxon>
        <taxon>Runella</taxon>
    </lineage>
</organism>
<evidence type="ECO:0000313" key="2">
    <source>
        <dbReference type="EMBL" id="RDB05273.1"/>
    </source>
</evidence>
<protein>
    <submittedName>
        <fullName evidence="2">Uncharacterized protein</fullName>
    </submittedName>
</protein>
<dbReference type="OrthoDB" id="962062at2"/>
<keyword evidence="1" id="KW-0732">Signal</keyword>
<feature type="signal peptide" evidence="1">
    <location>
        <begin position="1"/>
        <end position="19"/>
    </location>
</feature>
<gene>
    <name evidence="2" type="ORF">DVG78_13805</name>
</gene>
<dbReference type="Proteomes" id="UP000253141">
    <property type="component" value="Unassembled WGS sequence"/>
</dbReference>
<keyword evidence="3" id="KW-1185">Reference proteome</keyword>
<evidence type="ECO:0000256" key="1">
    <source>
        <dbReference type="SAM" id="SignalP"/>
    </source>
</evidence>
<proteinExistence type="predicted"/>
<name>A0A369ICQ2_9BACT</name>
<dbReference type="AlphaFoldDB" id="A0A369ICQ2"/>